<evidence type="ECO:0000313" key="4">
    <source>
        <dbReference type="Proteomes" id="UP001215280"/>
    </source>
</evidence>
<keyword evidence="4" id="KW-1185">Reference proteome</keyword>
<dbReference type="InterPro" id="IPR036673">
    <property type="entry name" value="Cyanovirin-N_sf"/>
</dbReference>
<proteinExistence type="predicted"/>
<reference evidence="3" key="1">
    <citation type="submission" date="2023-03" db="EMBL/GenBank/DDBJ databases">
        <title>Massive genome expansion in bonnet fungi (Mycena s.s.) driven by repeated elements and novel gene families across ecological guilds.</title>
        <authorList>
            <consortium name="Lawrence Berkeley National Laboratory"/>
            <person name="Harder C.B."/>
            <person name="Miyauchi S."/>
            <person name="Viragh M."/>
            <person name="Kuo A."/>
            <person name="Thoen E."/>
            <person name="Andreopoulos B."/>
            <person name="Lu D."/>
            <person name="Skrede I."/>
            <person name="Drula E."/>
            <person name="Henrissat B."/>
            <person name="Morin E."/>
            <person name="Kohler A."/>
            <person name="Barry K."/>
            <person name="LaButti K."/>
            <person name="Morin E."/>
            <person name="Salamov A."/>
            <person name="Lipzen A."/>
            <person name="Mereny Z."/>
            <person name="Hegedus B."/>
            <person name="Baldrian P."/>
            <person name="Stursova M."/>
            <person name="Weitz H."/>
            <person name="Taylor A."/>
            <person name="Grigoriev I.V."/>
            <person name="Nagy L.G."/>
            <person name="Martin F."/>
            <person name="Kauserud H."/>
        </authorList>
    </citation>
    <scope>NUCLEOTIDE SEQUENCE</scope>
    <source>
        <strain evidence="3">CBHHK188m</strain>
    </source>
</reference>
<feature type="compositionally biased region" description="Low complexity" evidence="1">
    <location>
        <begin position="52"/>
        <end position="65"/>
    </location>
</feature>
<evidence type="ECO:0000259" key="2">
    <source>
        <dbReference type="SMART" id="SM01111"/>
    </source>
</evidence>
<dbReference type="InterPro" id="IPR011058">
    <property type="entry name" value="Cyanovirin-N"/>
</dbReference>
<accession>A0AAD7HZ96</accession>
<dbReference type="Gene3D" id="2.30.60.10">
    <property type="entry name" value="Cyanovirin-N"/>
    <property type="match status" value="1"/>
</dbReference>
<dbReference type="Proteomes" id="UP001215280">
    <property type="component" value="Unassembled WGS sequence"/>
</dbReference>
<feature type="region of interest" description="Disordered" evidence="1">
    <location>
        <begin position="1"/>
        <end position="85"/>
    </location>
</feature>
<organism evidence="3 4">
    <name type="scientific">Mycena maculata</name>
    <dbReference type="NCBI Taxonomy" id="230809"/>
    <lineage>
        <taxon>Eukaryota</taxon>
        <taxon>Fungi</taxon>
        <taxon>Dikarya</taxon>
        <taxon>Basidiomycota</taxon>
        <taxon>Agaricomycotina</taxon>
        <taxon>Agaricomycetes</taxon>
        <taxon>Agaricomycetidae</taxon>
        <taxon>Agaricales</taxon>
        <taxon>Marasmiineae</taxon>
        <taxon>Mycenaceae</taxon>
        <taxon>Mycena</taxon>
    </lineage>
</organism>
<dbReference type="SMART" id="SM01111">
    <property type="entry name" value="CVNH"/>
    <property type="match status" value="1"/>
</dbReference>
<comment type="caution">
    <text evidence="3">The sequence shown here is derived from an EMBL/GenBank/DDBJ whole genome shotgun (WGS) entry which is preliminary data.</text>
</comment>
<evidence type="ECO:0000313" key="3">
    <source>
        <dbReference type="EMBL" id="KAJ7731699.1"/>
    </source>
</evidence>
<gene>
    <name evidence="3" type="ORF">DFH07DRAFT_150888</name>
</gene>
<feature type="domain" description="Cyanovirin-N" evidence="2">
    <location>
        <begin position="103"/>
        <end position="202"/>
    </location>
</feature>
<dbReference type="AlphaFoldDB" id="A0AAD7HZ96"/>
<protein>
    <recommendedName>
        <fullName evidence="2">Cyanovirin-N domain-containing protein</fullName>
    </recommendedName>
</protein>
<feature type="compositionally biased region" description="Gly residues" evidence="1">
    <location>
        <begin position="33"/>
        <end position="51"/>
    </location>
</feature>
<dbReference type="EMBL" id="JARJLG010000181">
    <property type="protein sequence ID" value="KAJ7731699.1"/>
    <property type="molecule type" value="Genomic_DNA"/>
</dbReference>
<name>A0AAD7HZ96_9AGAR</name>
<feature type="compositionally biased region" description="Polar residues" evidence="1">
    <location>
        <begin position="66"/>
        <end position="78"/>
    </location>
</feature>
<dbReference type="Pfam" id="PF08881">
    <property type="entry name" value="CVNH"/>
    <property type="match status" value="1"/>
</dbReference>
<evidence type="ECO:0000256" key="1">
    <source>
        <dbReference type="SAM" id="MobiDB-lite"/>
    </source>
</evidence>
<dbReference type="SUPFAM" id="SSF51322">
    <property type="entry name" value="Cyanovirin-N"/>
    <property type="match status" value="1"/>
</dbReference>
<sequence length="337" mass="36967">MSGTRTRARTPGPPFAQPQPGRFSNAGNLSPESGGGQFGYDRGGQFVGGQSGQQSYSESKQGSQQAQYRESSYTVSTTRSRDEVKKSFENSRLAIEEYRTRHNATLSLADCQLDLELSILTITPRSPDIELTSNTLDLDEYIGNIGGELVWAGGADKFTQSCDGIRLQGTVLHASCPRGKDEFVQAELDLHEHIAYNSARRCFVAVIPDAAFTELMSSANWMNFTVITRPDMSSFLKNPAFQHAISSVAQRAVDEVMNQMKEVMALAVEEAVAMVSAKSEEYVQSEMETLIKMATKSAAYSGLGQLRMMQLEQRRAFNTFAPHISADTIPEEGGAFL</sequence>